<evidence type="ECO:0000256" key="2">
    <source>
        <dbReference type="ARBA" id="ARBA00023315"/>
    </source>
</evidence>
<dbReference type="RefSeq" id="WP_184773249.1">
    <property type="nucleotide sequence ID" value="NZ_JACHGI010000018.1"/>
</dbReference>
<evidence type="ECO:0000259" key="3">
    <source>
        <dbReference type="PROSITE" id="PS51186"/>
    </source>
</evidence>
<evidence type="ECO:0000313" key="4">
    <source>
        <dbReference type="EMBL" id="MBB6469673.1"/>
    </source>
</evidence>
<dbReference type="Gene3D" id="3.40.630.30">
    <property type="match status" value="1"/>
</dbReference>
<organism evidence="4 5">
    <name type="scientific">Aminobacter carboxidus</name>
    <dbReference type="NCBI Taxonomy" id="376165"/>
    <lineage>
        <taxon>Bacteria</taxon>
        <taxon>Pseudomonadati</taxon>
        <taxon>Pseudomonadota</taxon>
        <taxon>Alphaproteobacteria</taxon>
        <taxon>Hyphomicrobiales</taxon>
        <taxon>Phyllobacteriaceae</taxon>
        <taxon>Aminobacter</taxon>
    </lineage>
</organism>
<accession>A0A8E2BF16</accession>
<keyword evidence="2" id="KW-0012">Acyltransferase</keyword>
<gene>
    <name evidence="4" type="ORF">HNQ96_005564</name>
</gene>
<dbReference type="EMBL" id="JACHGI010000018">
    <property type="protein sequence ID" value="MBB6469673.1"/>
    <property type="molecule type" value="Genomic_DNA"/>
</dbReference>
<dbReference type="Proteomes" id="UP000532373">
    <property type="component" value="Unassembled WGS sequence"/>
</dbReference>
<name>A0A8E2BF16_9HYPH</name>
<evidence type="ECO:0000313" key="5">
    <source>
        <dbReference type="Proteomes" id="UP000532373"/>
    </source>
</evidence>
<evidence type="ECO:0000256" key="1">
    <source>
        <dbReference type="ARBA" id="ARBA00022679"/>
    </source>
</evidence>
<feature type="domain" description="N-acetyltransferase" evidence="3">
    <location>
        <begin position="5"/>
        <end position="160"/>
    </location>
</feature>
<dbReference type="CDD" id="cd04301">
    <property type="entry name" value="NAT_SF"/>
    <property type="match status" value="1"/>
</dbReference>
<reference evidence="4 5" key="1">
    <citation type="submission" date="2020-08" db="EMBL/GenBank/DDBJ databases">
        <title>Genomic Encyclopedia of Type Strains, Phase IV (KMG-IV): sequencing the most valuable type-strain genomes for metagenomic binning, comparative biology and taxonomic classification.</title>
        <authorList>
            <person name="Goeker M."/>
        </authorList>
    </citation>
    <scope>NUCLEOTIDE SEQUENCE [LARGE SCALE GENOMIC DNA]</scope>
    <source>
        <strain evidence="4 5">DSM 17454</strain>
    </source>
</reference>
<dbReference type="GO" id="GO:0016747">
    <property type="term" value="F:acyltransferase activity, transferring groups other than amino-acyl groups"/>
    <property type="evidence" value="ECO:0007669"/>
    <property type="project" value="InterPro"/>
</dbReference>
<dbReference type="InterPro" id="IPR000182">
    <property type="entry name" value="GNAT_dom"/>
</dbReference>
<dbReference type="InterPro" id="IPR050832">
    <property type="entry name" value="Bact_Acetyltransf"/>
</dbReference>
<comment type="caution">
    <text evidence="4">The sequence shown here is derived from an EMBL/GenBank/DDBJ whole genome shotgun (WGS) entry which is preliminary data.</text>
</comment>
<keyword evidence="1" id="KW-0808">Transferase</keyword>
<dbReference type="SUPFAM" id="SSF55729">
    <property type="entry name" value="Acyl-CoA N-acyltransferases (Nat)"/>
    <property type="match status" value="1"/>
</dbReference>
<protein>
    <submittedName>
        <fullName evidence="4">GNAT superfamily N-acetyltransferase</fullName>
    </submittedName>
</protein>
<proteinExistence type="predicted"/>
<dbReference type="PROSITE" id="PS51186">
    <property type="entry name" value="GNAT"/>
    <property type="match status" value="1"/>
</dbReference>
<dbReference type="InterPro" id="IPR016181">
    <property type="entry name" value="Acyl_CoA_acyltransferase"/>
</dbReference>
<sequence>MTPQLTVHRLPRDFERWDKLLGLIMRAFAYMGGIIDPPSSAHRLTPANLREKAKDEVCFIATVNGRLTGCIFMAERADIFYVGKLAVDDSVRGMGIGRALMQAAERHAIEQGKPILELQTRIELAANHATFARLGFFEFERTAHDGFDRPTSITFRKSLR</sequence>
<dbReference type="Pfam" id="PF00583">
    <property type="entry name" value="Acetyltransf_1"/>
    <property type="match status" value="1"/>
</dbReference>
<dbReference type="AlphaFoldDB" id="A0A8E2BF16"/>
<dbReference type="PANTHER" id="PTHR43877">
    <property type="entry name" value="AMINOALKYLPHOSPHONATE N-ACETYLTRANSFERASE-RELATED-RELATED"/>
    <property type="match status" value="1"/>
</dbReference>